<keyword evidence="4" id="KW-0472">Membrane</keyword>
<sequence>MKKLLIILCAGLLAACSDFLEPKSQSEYIPREAAALNEMLLGNAYIQAALGEQVMNLLLMFDDDIMCSDSAGAINTMVMTGDDFLLLEKLYAWQPDIFIQEGTLMYQSPWDWFYSYILGANAALDYIDGVSGTDDEKNIVKAQAFALRGYYYFQLVNMWGAPYNYDKKALGVPLKVTSALEAKELPRNTVEEVYAQILADLNEAEKSYEKLPKEQQYRKDYRTSLPMVQLLKSRVYLYMEDWKNAAIYAQKVIDDWDFMLTDLNSLPQKTTAQPYYNFISQDCSEVIWVFGKIDKFVNLVKQTMIFPDPYKPGQNLETNFFNASSGLLDAFKAGDLRKENYIVRSPYTDSKDNQHLGGYAPYGKFAVNYAHEPISNTNFAHAFRLAEAYLNLAEAAALDKDEKTAKQALETLLEKRFVPGTVSVTETGNALIERVRLERRLELCFEGHRWFDLRRYGMPSITHEWKSNGQVIKRYTLKEKDPFYTWPIPQDVMEDNRKLIQNPLPEVRN</sequence>
<comment type="subcellular location">
    <subcellularLocation>
        <location evidence="1">Cell outer membrane</location>
    </subcellularLocation>
</comment>
<dbReference type="EMBL" id="DYVS01000321">
    <property type="protein sequence ID" value="HJF72419.1"/>
    <property type="molecule type" value="Genomic_DNA"/>
</dbReference>
<dbReference type="AlphaFoldDB" id="A0A921H6X5"/>
<organism evidence="8 9">
    <name type="scientific">Butyricimonas virosa</name>
    <dbReference type="NCBI Taxonomy" id="544645"/>
    <lineage>
        <taxon>Bacteria</taxon>
        <taxon>Pseudomonadati</taxon>
        <taxon>Bacteroidota</taxon>
        <taxon>Bacteroidia</taxon>
        <taxon>Bacteroidales</taxon>
        <taxon>Odoribacteraceae</taxon>
        <taxon>Butyricimonas</taxon>
    </lineage>
</organism>
<feature type="domain" description="RagB/SusD" evidence="6">
    <location>
        <begin position="330"/>
        <end position="503"/>
    </location>
</feature>
<gene>
    <name evidence="8" type="ORF">K8V05_16845</name>
</gene>
<feature type="domain" description="SusD-like N-terminal" evidence="7">
    <location>
        <begin position="18"/>
        <end position="223"/>
    </location>
</feature>
<dbReference type="InterPro" id="IPR033985">
    <property type="entry name" value="SusD-like_N"/>
</dbReference>
<evidence type="ECO:0000256" key="1">
    <source>
        <dbReference type="ARBA" id="ARBA00004442"/>
    </source>
</evidence>
<evidence type="ECO:0000256" key="3">
    <source>
        <dbReference type="ARBA" id="ARBA00022729"/>
    </source>
</evidence>
<dbReference type="InterPro" id="IPR011990">
    <property type="entry name" value="TPR-like_helical_dom_sf"/>
</dbReference>
<comment type="similarity">
    <text evidence="2">Belongs to the SusD family.</text>
</comment>
<keyword evidence="5" id="KW-0998">Cell outer membrane</keyword>
<evidence type="ECO:0000256" key="4">
    <source>
        <dbReference type="ARBA" id="ARBA00023136"/>
    </source>
</evidence>
<evidence type="ECO:0000259" key="6">
    <source>
        <dbReference type="Pfam" id="PF07980"/>
    </source>
</evidence>
<dbReference type="CDD" id="cd08977">
    <property type="entry name" value="SusD"/>
    <property type="match status" value="1"/>
</dbReference>
<evidence type="ECO:0000313" key="8">
    <source>
        <dbReference type="EMBL" id="HJF72419.1"/>
    </source>
</evidence>
<dbReference type="Gene3D" id="1.25.40.390">
    <property type="match status" value="1"/>
</dbReference>
<reference evidence="8" key="2">
    <citation type="submission" date="2021-09" db="EMBL/GenBank/DDBJ databases">
        <authorList>
            <person name="Gilroy R."/>
        </authorList>
    </citation>
    <scope>NUCLEOTIDE SEQUENCE</scope>
    <source>
        <strain evidence="8">6966</strain>
    </source>
</reference>
<dbReference type="GO" id="GO:0009279">
    <property type="term" value="C:cell outer membrane"/>
    <property type="evidence" value="ECO:0007669"/>
    <property type="project" value="UniProtKB-SubCell"/>
</dbReference>
<dbReference type="PROSITE" id="PS51257">
    <property type="entry name" value="PROKAR_LIPOPROTEIN"/>
    <property type="match status" value="1"/>
</dbReference>
<dbReference type="Pfam" id="PF14322">
    <property type="entry name" value="SusD-like_3"/>
    <property type="match status" value="1"/>
</dbReference>
<keyword evidence="3" id="KW-0732">Signal</keyword>
<protein>
    <submittedName>
        <fullName evidence="8">RagB/SusD family nutrient uptake outer membrane protein</fullName>
    </submittedName>
</protein>
<evidence type="ECO:0000256" key="2">
    <source>
        <dbReference type="ARBA" id="ARBA00006275"/>
    </source>
</evidence>
<evidence type="ECO:0000313" key="9">
    <source>
        <dbReference type="Proteomes" id="UP000742098"/>
    </source>
</evidence>
<name>A0A921H6X5_9BACT</name>
<evidence type="ECO:0000259" key="7">
    <source>
        <dbReference type="Pfam" id="PF14322"/>
    </source>
</evidence>
<proteinExistence type="inferred from homology"/>
<comment type="caution">
    <text evidence="8">The sequence shown here is derived from an EMBL/GenBank/DDBJ whole genome shotgun (WGS) entry which is preliminary data.</text>
</comment>
<dbReference type="Pfam" id="PF07980">
    <property type="entry name" value="SusD_RagB"/>
    <property type="match status" value="1"/>
</dbReference>
<dbReference type="Proteomes" id="UP000742098">
    <property type="component" value="Unassembled WGS sequence"/>
</dbReference>
<dbReference type="InterPro" id="IPR012944">
    <property type="entry name" value="SusD_RagB_dom"/>
</dbReference>
<accession>A0A921H6X5</accession>
<dbReference type="SUPFAM" id="SSF48452">
    <property type="entry name" value="TPR-like"/>
    <property type="match status" value="1"/>
</dbReference>
<reference evidence="8" key="1">
    <citation type="journal article" date="2021" name="PeerJ">
        <title>Extensive microbial diversity within the chicken gut microbiome revealed by metagenomics and culture.</title>
        <authorList>
            <person name="Gilroy R."/>
            <person name="Ravi A."/>
            <person name="Getino M."/>
            <person name="Pursley I."/>
            <person name="Horton D.L."/>
            <person name="Alikhan N.F."/>
            <person name="Baker D."/>
            <person name="Gharbi K."/>
            <person name="Hall N."/>
            <person name="Watson M."/>
            <person name="Adriaenssens E.M."/>
            <person name="Foster-Nyarko E."/>
            <person name="Jarju S."/>
            <person name="Secka A."/>
            <person name="Antonio M."/>
            <person name="Oren A."/>
            <person name="Chaudhuri R.R."/>
            <person name="La Ragione R."/>
            <person name="Hildebrand F."/>
            <person name="Pallen M.J."/>
        </authorList>
    </citation>
    <scope>NUCLEOTIDE SEQUENCE</scope>
    <source>
        <strain evidence="8">6966</strain>
    </source>
</reference>
<evidence type="ECO:0000256" key="5">
    <source>
        <dbReference type="ARBA" id="ARBA00023237"/>
    </source>
</evidence>